<name>A0ABN8CL05_9STRA</name>
<evidence type="ECO:0000259" key="5">
    <source>
        <dbReference type="PROSITE" id="PS50178"/>
    </source>
</evidence>
<reference evidence="6 7" key="1">
    <citation type="submission" date="2021-11" db="EMBL/GenBank/DDBJ databases">
        <authorList>
            <person name="Islam A."/>
            <person name="Islam S."/>
            <person name="Flora M.S."/>
            <person name="Rahman M."/>
            <person name="Ziaur R.M."/>
            <person name="Epstein J.H."/>
            <person name="Hassan M."/>
            <person name="Klassen M."/>
            <person name="Woodard K."/>
            <person name="Webb A."/>
            <person name="Webby R.J."/>
            <person name="El Zowalaty M.E."/>
        </authorList>
    </citation>
    <scope>NUCLEOTIDE SEQUENCE [LARGE SCALE GENOMIC DNA]</scope>
    <source>
        <strain evidence="6">Pbs1</strain>
    </source>
</reference>
<accession>A0ABN8CL05</accession>
<proteinExistence type="predicted"/>
<keyword evidence="1" id="KW-0479">Metal-binding</keyword>
<dbReference type="InterPro" id="IPR017907">
    <property type="entry name" value="Znf_RING_CS"/>
</dbReference>
<dbReference type="Pfam" id="PF01363">
    <property type="entry name" value="FYVE"/>
    <property type="match status" value="1"/>
</dbReference>
<dbReference type="Proteomes" id="UP001158986">
    <property type="component" value="Unassembled WGS sequence"/>
</dbReference>
<dbReference type="Gene3D" id="3.30.530.20">
    <property type="match status" value="1"/>
</dbReference>
<evidence type="ECO:0000256" key="4">
    <source>
        <dbReference type="PROSITE-ProRule" id="PRU00091"/>
    </source>
</evidence>
<dbReference type="PANTHER" id="PTHR13510">
    <property type="entry name" value="FYVE-FINGER-CONTAINING RAB5 EFFECTOR PROTEIN RABENOSYN-5-RELATED"/>
    <property type="match status" value="1"/>
</dbReference>
<organism evidence="6 7">
    <name type="scientific">Peronospora belbahrii</name>
    <dbReference type="NCBI Taxonomy" id="622444"/>
    <lineage>
        <taxon>Eukaryota</taxon>
        <taxon>Sar</taxon>
        <taxon>Stramenopiles</taxon>
        <taxon>Oomycota</taxon>
        <taxon>Peronosporomycetes</taxon>
        <taxon>Peronosporales</taxon>
        <taxon>Peronosporaceae</taxon>
        <taxon>Peronospora</taxon>
    </lineage>
</organism>
<evidence type="ECO:0000256" key="3">
    <source>
        <dbReference type="ARBA" id="ARBA00022833"/>
    </source>
</evidence>
<dbReference type="PROSITE" id="PS00518">
    <property type="entry name" value="ZF_RING_1"/>
    <property type="match status" value="1"/>
</dbReference>
<protein>
    <recommendedName>
        <fullName evidence="5">FYVE-type domain-containing protein</fullName>
    </recommendedName>
</protein>
<dbReference type="PROSITE" id="PS50178">
    <property type="entry name" value="ZF_FYVE"/>
    <property type="match status" value="1"/>
</dbReference>
<keyword evidence="3" id="KW-0862">Zinc</keyword>
<dbReference type="InterPro" id="IPR023393">
    <property type="entry name" value="START-like_dom_sf"/>
</dbReference>
<dbReference type="InterPro" id="IPR013083">
    <property type="entry name" value="Znf_RING/FYVE/PHD"/>
</dbReference>
<evidence type="ECO:0000256" key="2">
    <source>
        <dbReference type="ARBA" id="ARBA00022771"/>
    </source>
</evidence>
<evidence type="ECO:0000313" key="7">
    <source>
        <dbReference type="Proteomes" id="UP001158986"/>
    </source>
</evidence>
<dbReference type="SUPFAM" id="SSF57903">
    <property type="entry name" value="FYVE/PHD zinc finger"/>
    <property type="match status" value="1"/>
</dbReference>
<dbReference type="SMART" id="SM00064">
    <property type="entry name" value="FYVE"/>
    <property type="match status" value="1"/>
</dbReference>
<gene>
    <name evidence="6" type="ORF">PBS001_LOCUS578</name>
</gene>
<dbReference type="EMBL" id="CAKLCB010000033">
    <property type="protein sequence ID" value="CAH0513782.1"/>
    <property type="molecule type" value="Genomic_DNA"/>
</dbReference>
<sequence length="590" mass="66504">MYRRVTEPRWGVSGDAILSSTIRFDRTICPFDQTMRPLQPTKSLRSRDFSIELGVGRPFQQSNLQPMDFSKELWFGRAPQIPQPTQAQRQLRECPRPPPKVEEHLMAPRRSLHLSQLASRPLEIQTRPSPRVIIPSLEVLGQTCGRNATGTSQPQVILPSARHREIMSDMSQSVEEVMSSMLPGGLNNMQWKFKLQKKNIAYYRDEASIKAGQTRFCCVSHTHATVDELVSLFFPTDNNAVLRNNKLLHDNVMDAKVLLTLRCPTKERPMNSMYVRYTSFRTSGPLPNREMYVVVATDMIRQSDGSTVGYCLWESIDDHEILNAVKTTGHEVSTSFCSGFLFHHPGRTKSASEDSMEGYTKIIYMVGMEGGYRPSSLTSRSVMEKHGLTVDRLCSHFRQNHLDPSTFVVRTQWKTLRAAKSCNQCKKPFHMLSKRVNCHACGHVVCKSCISKETVALPTIGVVSTHVCFGCLKKAGLPTPTLSIQKTRSSLRQKRLHYETASTFRDVIAVVYTDISEAEDDTVTDTDEWAITTMGLPIRPSRIAAFVISGCFWKSDRIGKERIKHKTDVQCIVLLMCEGKGAGLSSNTCF</sequence>
<evidence type="ECO:0000256" key="1">
    <source>
        <dbReference type="ARBA" id="ARBA00022723"/>
    </source>
</evidence>
<dbReference type="InterPro" id="IPR000306">
    <property type="entry name" value="Znf_FYVE"/>
</dbReference>
<dbReference type="InterPro" id="IPR011011">
    <property type="entry name" value="Znf_FYVE_PHD"/>
</dbReference>
<comment type="caution">
    <text evidence="6">The sequence shown here is derived from an EMBL/GenBank/DDBJ whole genome shotgun (WGS) entry which is preliminary data.</text>
</comment>
<dbReference type="InterPro" id="IPR017455">
    <property type="entry name" value="Znf_FYVE-rel"/>
</dbReference>
<evidence type="ECO:0000313" key="6">
    <source>
        <dbReference type="EMBL" id="CAH0513782.1"/>
    </source>
</evidence>
<dbReference type="Gene3D" id="3.30.40.10">
    <property type="entry name" value="Zinc/RING finger domain, C3HC4 (zinc finger)"/>
    <property type="match status" value="1"/>
</dbReference>
<feature type="domain" description="FYVE-type" evidence="5">
    <location>
        <begin position="416"/>
        <end position="476"/>
    </location>
</feature>
<dbReference type="InterPro" id="IPR052727">
    <property type="entry name" value="Rab4/Rab5_effector"/>
</dbReference>
<dbReference type="PANTHER" id="PTHR13510:SF44">
    <property type="entry name" value="RABENOSYN-5"/>
    <property type="match status" value="1"/>
</dbReference>
<keyword evidence="2 4" id="KW-0863">Zinc-finger</keyword>
<keyword evidence="7" id="KW-1185">Reference proteome</keyword>